<protein>
    <submittedName>
        <fullName evidence="4">Uncharacterized protein</fullName>
    </submittedName>
</protein>
<sequence length="426" mass="49688">MPIDDALQHGHHAINHTLEDLILNRASRHQSNDHGSVEGKHGRHRERLLNTKLPRANRERKNNKGYNKTTITSEADKVDLNIVREDLKSDLSQAAAERKRRSTDGVDDDQLQNRANMENDSVEAIDEKDTTAEAEVDNKKELLRFEKMLHTWPKDRPKSAIYYLTYSKRVPALVESIKTVDKYFNSEFSYPIIIFFNELLASDMENIRQSTESEIYFQKVSFRFSHIVQRFERVPTFSECANYTIGYRHAVRFHSYFVYKQAILKYLKYVWRIDDDAILTEKINNDPFTDMSNKNLTYKFLYKARGKYKCLVNLKRLVDTYVQKLDIKPTFLRQLHVSDIFVNSLEISATSFWTGSEYQKFFSNLDDYGMIYHASWSDAGIKTLALSVFVNEQRIEQLKIGFKHGDRKCTTSISGYGGYLCSPVKN</sequence>
<dbReference type="EMBL" id="CAIIXF020000005">
    <property type="protein sequence ID" value="CAH1784978.1"/>
    <property type="molecule type" value="Genomic_DNA"/>
</dbReference>
<dbReference type="Pfam" id="PF01793">
    <property type="entry name" value="Glyco_transf_15"/>
    <property type="match status" value="1"/>
</dbReference>
<feature type="region of interest" description="Disordered" evidence="3">
    <location>
        <begin position="29"/>
        <end position="72"/>
    </location>
</feature>
<dbReference type="AlphaFoldDB" id="A0A8J1T549"/>
<comment type="caution">
    <text evidence="4">The sequence shown here is derived from an EMBL/GenBank/DDBJ whole genome shotgun (WGS) entry which is preliminary data.</text>
</comment>
<dbReference type="GO" id="GO:0016020">
    <property type="term" value="C:membrane"/>
    <property type="evidence" value="ECO:0007669"/>
    <property type="project" value="InterPro"/>
</dbReference>
<keyword evidence="2" id="KW-0808">Transferase</keyword>
<feature type="compositionally biased region" description="Basic and acidic residues" evidence="3">
    <location>
        <begin position="30"/>
        <end position="40"/>
    </location>
</feature>
<dbReference type="GO" id="GO:0000032">
    <property type="term" value="P:cell wall mannoprotein biosynthetic process"/>
    <property type="evidence" value="ECO:0007669"/>
    <property type="project" value="TreeGrafter"/>
</dbReference>
<dbReference type="Proteomes" id="UP000749559">
    <property type="component" value="Unassembled WGS sequence"/>
</dbReference>
<name>A0A8J1T549_OWEFU</name>
<comment type="similarity">
    <text evidence="1">Belongs to the glycosyltransferase 15 family.</text>
</comment>
<dbReference type="PANTHER" id="PTHR31121:SF6">
    <property type="entry name" value="ALPHA-1,2 MANNOSYLTRANSFERASE KTR1"/>
    <property type="match status" value="1"/>
</dbReference>
<organism evidence="4 5">
    <name type="scientific">Owenia fusiformis</name>
    <name type="common">Polychaete worm</name>
    <dbReference type="NCBI Taxonomy" id="6347"/>
    <lineage>
        <taxon>Eukaryota</taxon>
        <taxon>Metazoa</taxon>
        <taxon>Spiralia</taxon>
        <taxon>Lophotrochozoa</taxon>
        <taxon>Annelida</taxon>
        <taxon>Polychaeta</taxon>
        <taxon>Sedentaria</taxon>
        <taxon>Canalipalpata</taxon>
        <taxon>Sabellida</taxon>
        <taxon>Oweniida</taxon>
        <taxon>Oweniidae</taxon>
        <taxon>Owenia</taxon>
    </lineage>
</organism>
<dbReference type="OrthoDB" id="439943at2759"/>
<evidence type="ECO:0000313" key="4">
    <source>
        <dbReference type="EMBL" id="CAH1784978.1"/>
    </source>
</evidence>
<evidence type="ECO:0000256" key="3">
    <source>
        <dbReference type="SAM" id="MobiDB-lite"/>
    </source>
</evidence>
<evidence type="ECO:0000256" key="2">
    <source>
        <dbReference type="ARBA" id="ARBA00022679"/>
    </source>
</evidence>
<dbReference type="InterPro" id="IPR002685">
    <property type="entry name" value="Glyco_trans_15"/>
</dbReference>
<accession>A0A8J1T549</accession>
<dbReference type="GO" id="GO:0005794">
    <property type="term" value="C:Golgi apparatus"/>
    <property type="evidence" value="ECO:0007669"/>
    <property type="project" value="TreeGrafter"/>
</dbReference>
<dbReference type="SUPFAM" id="SSF53448">
    <property type="entry name" value="Nucleotide-diphospho-sugar transferases"/>
    <property type="match status" value="1"/>
</dbReference>
<dbReference type="PANTHER" id="PTHR31121">
    <property type="entry name" value="ALPHA-1,2 MANNOSYLTRANSFERASE KTR1"/>
    <property type="match status" value="1"/>
</dbReference>
<dbReference type="Gene3D" id="3.90.550.10">
    <property type="entry name" value="Spore Coat Polysaccharide Biosynthesis Protein SpsA, Chain A"/>
    <property type="match status" value="1"/>
</dbReference>
<dbReference type="InterPro" id="IPR029044">
    <property type="entry name" value="Nucleotide-diphossugar_trans"/>
</dbReference>
<keyword evidence="5" id="KW-1185">Reference proteome</keyword>
<feature type="region of interest" description="Disordered" evidence="3">
    <location>
        <begin position="92"/>
        <end position="114"/>
    </location>
</feature>
<evidence type="ECO:0000256" key="1">
    <source>
        <dbReference type="ARBA" id="ARBA00007677"/>
    </source>
</evidence>
<reference evidence="4" key="1">
    <citation type="submission" date="2022-03" db="EMBL/GenBank/DDBJ databases">
        <authorList>
            <person name="Martin C."/>
        </authorList>
    </citation>
    <scope>NUCLEOTIDE SEQUENCE</scope>
</reference>
<evidence type="ECO:0000313" key="5">
    <source>
        <dbReference type="Proteomes" id="UP000749559"/>
    </source>
</evidence>
<proteinExistence type="inferred from homology"/>
<dbReference type="GO" id="GO:0000026">
    <property type="term" value="F:alpha-1,2-mannosyltransferase activity"/>
    <property type="evidence" value="ECO:0007669"/>
    <property type="project" value="TreeGrafter"/>
</dbReference>
<dbReference type="GO" id="GO:0006487">
    <property type="term" value="P:protein N-linked glycosylation"/>
    <property type="evidence" value="ECO:0007669"/>
    <property type="project" value="TreeGrafter"/>
</dbReference>
<gene>
    <name evidence="4" type="ORF">OFUS_LOCUS11094</name>
</gene>